<dbReference type="SUPFAM" id="SSF53850">
    <property type="entry name" value="Periplasmic binding protein-like II"/>
    <property type="match status" value="1"/>
</dbReference>
<dbReference type="PIRSF" id="PIRSF017082">
    <property type="entry name" value="YflP"/>
    <property type="match status" value="1"/>
</dbReference>
<dbReference type="EMBL" id="LR743508">
    <property type="protein sequence ID" value="CAA2110443.1"/>
    <property type="molecule type" value="Genomic_DNA"/>
</dbReference>
<proteinExistence type="inferred from homology"/>
<reference evidence="3" key="1">
    <citation type="submission" date="2019-12" db="EMBL/GenBank/DDBJ databases">
        <authorList>
            <person name="Cremers G."/>
        </authorList>
    </citation>
    <scope>NUCLEOTIDE SEQUENCE</scope>
    <source>
        <strain evidence="3">Vvax</strain>
    </source>
</reference>
<evidence type="ECO:0000256" key="2">
    <source>
        <dbReference type="SAM" id="SignalP"/>
    </source>
</evidence>
<feature type="signal peptide" evidence="2">
    <location>
        <begin position="1"/>
        <end position="31"/>
    </location>
</feature>
<protein>
    <recommendedName>
        <fullName evidence="4">Tripartite tricarboxylate transporter substrate binding protein</fullName>
    </recommendedName>
</protein>
<dbReference type="PANTHER" id="PTHR42928:SF5">
    <property type="entry name" value="BLR1237 PROTEIN"/>
    <property type="match status" value="1"/>
</dbReference>
<dbReference type="RefSeq" id="WP_339094963.1">
    <property type="nucleotide sequence ID" value="NZ_LR743508.1"/>
</dbReference>
<accession>A0A679JMW3</accession>
<dbReference type="Gene3D" id="3.40.190.150">
    <property type="entry name" value="Bordetella uptake gene, domain 1"/>
    <property type="match status" value="1"/>
</dbReference>
<evidence type="ECO:0008006" key="4">
    <source>
        <dbReference type="Google" id="ProtNLM"/>
    </source>
</evidence>
<dbReference type="InterPro" id="IPR042100">
    <property type="entry name" value="Bug_dom1"/>
</dbReference>
<sequence>MKHTTTKKNLRRTVLLAALALGGGIGHLVSAQTAAAGPGGYPSTGRVTIVVPFAPGGATDIVARLVAEELGKRWGTAVVVDNKAGAGGGIGTEFVARAKPDGYTLLLGTQTALSVNPTLLKKLSYNVEKDFAPVTELASTPLVLLAGNKSGATDVKSLIAVVKAKPDAVSYGSSGNGTSQHLTALMFLNRIGGKAVHVPYKGSSQSLVDLAGNQIDMQFDNMTTALAFAKNNQAKALAVTSAARSPLAPDLPTLAESGVPGFEAATWLGLLAPAATPAPVVTWLNAEVVAVLRTPSVVERLAAQGFTPRPMTPQAFRKFIQDETLKFAELIKANHVTLE</sequence>
<name>A0A679JMW3_VARPD</name>
<gene>
    <name evidence="3" type="ORF">VVAX_06685</name>
</gene>
<dbReference type="Pfam" id="PF03401">
    <property type="entry name" value="TctC"/>
    <property type="match status" value="1"/>
</dbReference>
<keyword evidence="2" id="KW-0732">Signal</keyword>
<dbReference type="PANTHER" id="PTHR42928">
    <property type="entry name" value="TRICARBOXYLATE-BINDING PROTEIN"/>
    <property type="match status" value="1"/>
</dbReference>
<comment type="similarity">
    <text evidence="1">Belongs to the UPF0065 (bug) family.</text>
</comment>
<dbReference type="Gene3D" id="3.40.190.10">
    <property type="entry name" value="Periplasmic binding protein-like II"/>
    <property type="match status" value="1"/>
</dbReference>
<organism evidence="3">
    <name type="scientific">Variovorax paradoxus</name>
    <dbReference type="NCBI Taxonomy" id="34073"/>
    <lineage>
        <taxon>Bacteria</taxon>
        <taxon>Pseudomonadati</taxon>
        <taxon>Pseudomonadota</taxon>
        <taxon>Betaproteobacteria</taxon>
        <taxon>Burkholderiales</taxon>
        <taxon>Comamonadaceae</taxon>
        <taxon>Variovorax</taxon>
    </lineage>
</organism>
<dbReference type="AlphaFoldDB" id="A0A679JMW3"/>
<feature type="chain" id="PRO_5025652112" description="Tripartite tricarboxylate transporter substrate binding protein" evidence="2">
    <location>
        <begin position="32"/>
        <end position="339"/>
    </location>
</feature>
<dbReference type="InterPro" id="IPR005064">
    <property type="entry name" value="BUG"/>
</dbReference>
<evidence type="ECO:0000256" key="1">
    <source>
        <dbReference type="ARBA" id="ARBA00006987"/>
    </source>
</evidence>
<evidence type="ECO:0000313" key="3">
    <source>
        <dbReference type="EMBL" id="CAA2110443.1"/>
    </source>
</evidence>
<dbReference type="CDD" id="cd13578">
    <property type="entry name" value="PBP2_Bug27"/>
    <property type="match status" value="1"/>
</dbReference>